<gene>
    <name evidence="2" type="ORF">FRUB_07398</name>
</gene>
<dbReference type="RefSeq" id="WP_088258108.1">
    <property type="nucleotide sequence ID" value="NZ_NIDE01000014.1"/>
</dbReference>
<reference evidence="3" key="1">
    <citation type="submission" date="2017-06" db="EMBL/GenBank/DDBJ databases">
        <title>Genome analysis of Fimbriiglobus ruber SP5, the first member of the order Planctomycetales with confirmed chitinolytic capability.</title>
        <authorList>
            <person name="Ravin N.V."/>
            <person name="Rakitin A.L."/>
            <person name="Ivanova A.A."/>
            <person name="Beletsky A.V."/>
            <person name="Kulichevskaya I.S."/>
            <person name="Mardanov A.V."/>
            <person name="Dedysh S.N."/>
        </authorList>
    </citation>
    <scope>NUCLEOTIDE SEQUENCE [LARGE SCALE GENOMIC DNA]</scope>
    <source>
        <strain evidence="3">SP5</strain>
    </source>
</reference>
<accession>A0A225DI90</accession>
<evidence type="ECO:0000313" key="2">
    <source>
        <dbReference type="EMBL" id="OWK38278.1"/>
    </source>
</evidence>
<evidence type="ECO:0000256" key="1">
    <source>
        <dbReference type="SAM" id="SignalP"/>
    </source>
</evidence>
<dbReference type="PROSITE" id="PS51257">
    <property type="entry name" value="PROKAR_LIPOPROTEIN"/>
    <property type="match status" value="1"/>
</dbReference>
<dbReference type="Proteomes" id="UP000214646">
    <property type="component" value="Unassembled WGS sequence"/>
</dbReference>
<sequence>MKKVNFFLTAVLSLACASCGSKNTLYPVSGKVMYNGAPASGATIFFHRQGGDPMNEHMIMGVVQDDGSFEIVCGSLGKGAPPGEYDIVIEWKPVTGQSKGRPQHGADKLKGRYADPKRPLLSASIKTEINNLPAFELTK</sequence>
<feature type="signal peptide" evidence="1">
    <location>
        <begin position="1"/>
        <end position="17"/>
    </location>
</feature>
<name>A0A225DI90_9BACT</name>
<evidence type="ECO:0000313" key="3">
    <source>
        <dbReference type="Proteomes" id="UP000214646"/>
    </source>
</evidence>
<keyword evidence="3" id="KW-1185">Reference proteome</keyword>
<proteinExistence type="predicted"/>
<evidence type="ECO:0008006" key="4">
    <source>
        <dbReference type="Google" id="ProtNLM"/>
    </source>
</evidence>
<dbReference type="EMBL" id="NIDE01000014">
    <property type="protein sequence ID" value="OWK38278.1"/>
    <property type="molecule type" value="Genomic_DNA"/>
</dbReference>
<organism evidence="2 3">
    <name type="scientific">Fimbriiglobus ruber</name>
    <dbReference type="NCBI Taxonomy" id="1908690"/>
    <lineage>
        <taxon>Bacteria</taxon>
        <taxon>Pseudomonadati</taxon>
        <taxon>Planctomycetota</taxon>
        <taxon>Planctomycetia</taxon>
        <taxon>Gemmatales</taxon>
        <taxon>Gemmataceae</taxon>
        <taxon>Fimbriiglobus</taxon>
    </lineage>
</organism>
<dbReference type="AlphaFoldDB" id="A0A225DI90"/>
<comment type="caution">
    <text evidence="2">The sequence shown here is derived from an EMBL/GenBank/DDBJ whole genome shotgun (WGS) entry which is preliminary data.</text>
</comment>
<keyword evidence="1" id="KW-0732">Signal</keyword>
<protein>
    <recommendedName>
        <fullName evidence="4">Lipoprotein</fullName>
    </recommendedName>
</protein>
<feature type="chain" id="PRO_5012058850" description="Lipoprotein" evidence="1">
    <location>
        <begin position="18"/>
        <end position="139"/>
    </location>
</feature>
<dbReference type="OrthoDB" id="285633at2"/>